<dbReference type="InterPro" id="IPR036890">
    <property type="entry name" value="HATPase_C_sf"/>
</dbReference>
<keyword evidence="3" id="KW-1185">Reference proteome</keyword>
<feature type="transmembrane region" description="Helical" evidence="1">
    <location>
        <begin position="250"/>
        <end position="270"/>
    </location>
</feature>
<dbReference type="SUPFAM" id="SSF55874">
    <property type="entry name" value="ATPase domain of HSP90 chaperone/DNA topoisomerase II/histidine kinase"/>
    <property type="match status" value="1"/>
</dbReference>
<accession>A0ABX8ZWE8</accession>
<keyword evidence="1" id="KW-0812">Transmembrane</keyword>
<evidence type="ECO:0008006" key="4">
    <source>
        <dbReference type="Google" id="ProtNLM"/>
    </source>
</evidence>
<keyword evidence="1" id="KW-1133">Transmembrane helix</keyword>
<dbReference type="Proteomes" id="UP000824300">
    <property type="component" value="Chromosome"/>
</dbReference>
<organism evidence="2 3">
    <name type="scientific">Qipengyuania xiapuensis</name>
    <dbReference type="NCBI Taxonomy" id="2867236"/>
    <lineage>
        <taxon>Bacteria</taxon>
        <taxon>Pseudomonadati</taxon>
        <taxon>Pseudomonadota</taxon>
        <taxon>Alphaproteobacteria</taxon>
        <taxon>Sphingomonadales</taxon>
        <taxon>Erythrobacteraceae</taxon>
        <taxon>Qipengyuania</taxon>
    </lineage>
</organism>
<dbReference type="EMBL" id="CP081296">
    <property type="protein sequence ID" value="QZD91978.1"/>
    <property type="molecule type" value="Genomic_DNA"/>
</dbReference>
<name>A0ABX8ZWE8_9SPHN</name>
<feature type="transmembrane region" description="Helical" evidence="1">
    <location>
        <begin position="277"/>
        <end position="295"/>
    </location>
</feature>
<reference evidence="2 3" key="1">
    <citation type="submission" date="2021-08" db="EMBL/GenBank/DDBJ databases">
        <title>Comparative Genomics Analysis of the Genus Qipengyuania Reveals Extensive Genetic Diversity and Metabolic Versatility, Including the Description of Fifteen Novel Species.</title>
        <authorList>
            <person name="Liu Y."/>
        </authorList>
    </citation>
    <scope>NUCLEOTIDE SEQUENCE [LARGE SCALE GENOMIC DNA]</scope>
    <source>
        <strain evidence="2 3">1NDW3</strain>
    </source>
</reference>
<evidence type="ECO:0000313" key="2">
    <source>
        <dbReference type="EMBL" id="QZD91978.1"/>
    </source>
</evidence>
<evidence type="ECO:0000313" key="3">
    <source>
        <dbReference type="Proteomes" id="UP000824300"/>
    </source>
</evidence>
<dbReference type="RefSeq" id="WP_221427681.1">
    <property type="nucleotide sequence ID" value="NZ_CP081296.1"/>
</dbReference>
<sequence length="840" mass="90136">MDSYHLVPGLLAALLAAILHFSGFFQSTDGSVFDRLSVRGTAEPPAVTLIRLEEGGSAGALVQASLALGAERVVFLSDPGSGLERLAAEERERTVIGFPAPRLSGSLPSELLAAAQRQEGELVRAPIARPVAEYGIHRSQNAWIESEDGAVALLETVAAGREPRAGEYYVPMPRSLSFAQLSSDQLVSAEFVEGDLEGMKVIVARPEELSGNLLATPISPNLAAVSRAQFAAYAVQALATGREATKSGNLAAVLLILFAAMLSALAAILLRKRHVSAAIALSLCVFAGIAGWILLEAAGVILPFGGIWTAVALAWLGTIMFLERRKDSKLESSVVGAIEQTVPHTAFSNRDNLPALLVATAEMVGIERMLLVRPADPLSPNPPATFNAEVSDFAGDVQGELARLASHLTEGRSLPVRGLLPGWPGQVRLRAIGYEDKPLYWLYTFGDSPDAELGEYIAASLAQSFVTMQKSHASLSAQQRGRRAVDPVDFRVVSAIGLISRNSRQLRKAIDQLNSSVMAFDVVGFPLHASPQMVDLLEASGINPQTALLSEIIENLTELTKGQVEALLRDILREGGEASAPMRQIAGVSATLRVSCPDPAQATHENIVVLEAFDTSDLARLSDLRGAITDFIDVQMRNDLETIALAAALAKKAAGDKKRGERMIERIVAASQAATDRLNTMNDLARNQPATRDDMPHPIQLRPIAENVGERLAEFAGRYDVQLEFELPAVSGYSVGDPVVLARMFEALLRLVITDSPQHSTVTFSLAEDETRSAIKISGGFGMDRARLGQAIARPPRHDIPEFQIVSECARALSSWGGEFAYDSETGKGYTFQLSLRRIA</sequence>
<gene>
    <name evidence="2" type="ORF">K3162_10510</name>
</gene>
<keyword evidence="1" id="KW-0472">Membrane</keyword>
<feature type="transmembrane region" description="Helical" evidence="1">
    <location>
        <begin position="301"/>
        <end position="322"/>
    </location>
</feature>
<dbReference type="Gene3D" id="3.30.565.10">
    <property type="entry name" value="Histidine kinase-like ATPase, C-terminal domain"/>
    <property type="match status" value="1"/>
</dbReference>
<evidence type="ECO:0000256" key="1">
    <source>
        <dbReference type="SAM" id="Phobius"/>
    </source>
</evidence>
<proteinExistence type="predicted"/>
<protein>
    <recommendedName>
        <fullName evidence="4">Sensor domain CHASE2-containing protein</fullName>
    </recommendedName>
</protein>